<keyword evidence="2" id="KW-0732">Signal</keyword>
<evidence type="ECO:0000256" key="2">
    <source>
        <dbReference type="SAM" id="SignalP"/>
    </source>
</evidence>
<proteinExistence type="inferred from homology"/>
<sequence length="326" mass="33779">MPIDRRRFLRASALLTGLGAAPLTSALAQAPAARKFIVPGSAGTGTDAMARYMARTLEKSLAMPIAVDNKPGAGGVIGTDAAAKALPDGHTVLLTSANHYALPWIHDKIPYKALEDFAPIAGFGSSTLLMVVAPNSPYATVQDVVKAARDGSADLSYSSAGNGTLSHICGALLNSMAGINLRHVAYKSASQGLLDVSTGVVTIGFLGVAGAMPLVSGGKLKIIAVTGRNRSAYLPQVPAIGEAGFDGYDIESPFLALAPKGAPASLLAKMEQGFIAATQEPAYQEFCKAQGLETHYRETAAELAASMPRELAKWKNLIAMTQARSA</sequence>
<organism evidence="3 4">
    <name type="scientific">Alicycliphilus denitrificans</name>
    <dbReference type="NCBI Taxonomy" id="179636"/>
    <lineage>
        <taxon>Bacteria</taxon>
        <taxon>Pseudomonadati</taxon>
        <taxon>Pseudomonadota</taxon>
        <taxon>Betaproteobacteria</taxon>
        <taxon>Burkholderiales</taxon>
        <taxon>Comamonadaceae</taxon>
        <taxon>Alicycliphilus</taxon>
    </lineage>
</organism>
<dbReference type="AlphaFoldDB" id="A0A3R7EXS1"/>
<dbReference type="Gene3D" id="3.40.190.10">
    <property type="entry name" value="Periplasmic binding protein-like II"/>
    <property type="match status" value="1"/>
</dbReference>
<evidence type="ECO:0000313" key="4">
    <source>
        <dbReference type="Proteomes" id="UP000216225"/>
    </source>
</evidence>
<dbReference type="PANTHER" id="PTHR42928:SF5">
    <property type="entry name" value="BLR1237 PROTEIN"/>
    <property type="match status" value="1"/>
</dbReference>
<dbReference type="InterPro" id="IPR042100">
    <property type="entry name" value="Bug_dom1"/>
</dbReference>
<accession>A0A3R7EXS1</accession>
<evidence type="ECO:0000256" key="1">
    <source>
        <dbReference type="ARBA" id="ARBA00006987"/>
    </source>
</evidence>
<gene>
    <name evidence="3" type="ORF">CE154_018750</name>
</gene>
<reference evidence="3 4" key="1">
    <citation type="submission" date="2018-09" db="EMBL/GenBank/DDBJ databases">
        <title>Genome comparison of Alicycliphilus sp. BQ1, a polyurethanolytic bacterium, with its closest phylogenetic relatives Alicycliphilus denitrificans BC and K601, unable to attack polyurethane.</title>
        <authorList>
            <person name="Loza-Tavera H."/>
            <person name="Lozano L."/>
            <person name="Cevallos M."/>
            <person name="Maya-Lucas O."/>
            <person name="Garcia-Mena J."/>
            <person name="Hernandez J."/>
        </authorList>
    </citation>
    <scope>NUCLEOTIDE SEQUENCE [LARGE SCALE GENOMIC DNA]</scope>
    <source>
        <strain evidence="3 4">BQ1</strain>
    </source>
</reference>
<evidence type="ECO:0000313" key="3">
    <source>
        <dbReference type="EMBL" id="RKJ95145.1"/>
    </source>
</evidence>
<comment type="similarity">
    <text evidence="1">Belongs to the UPF0065 (bug) family.</text>
</comment>
<feature type="signal peptide" evidence="2">
    <location>
        <begin position="1"/>
        <end position="28"/>
    </location>
</feature>
<comment type="caution">
    <text evidence="3">The sequence shown here is derived from an EMBL/GenBank/DDBJ whole genome shotgun (WGS) entry which is preliminary data.</text>
</comment>
<dbReference type="Pfam" id="PF03401">
    <property type="entry name" value="TctC"/>
    <property type="match status" value="1"/>
</dbReference>
<dbReference type="RefSeq" id="WP_094437654.1">
    <property type="nucleotide sequence ID" value="NZ_NKDB02000004.1"/>
</dbReference>
<dbReference type="SUPFAM" id="SSF53850">
    <property type="entry name" value="Periplasmic binding protein-like II"/>
    <property type="match status" value="1"/>
</dbReference>
<dbReference type="Proteomes" id="UP000216225">
    <property type="component" value="Unassembled WGS sequence"/>
</dbReference>
<feature type="chain" id="PRO_5018584115" evidence="2">
    <location>
        <begin position="29"/>
        <end position="326"/>
    </location>
</feature>
<dbReference type="InterPro" id="IPR006311">
    <property type="entry name" value="TAT_signal"/>
</dbReference>
<dbReference type="PROSITE" id="PS51318">
    <property type="entry name" value="TAT"/>
    <property type="match status" value="1"/>
</dbReference>
<dbReference type="EMBL" id="NKDB02000004">
    <property type="protein sequence ID" value="RKJ95145.1"/>
    <property type="molecule type" value="Genomic_DNA"/>
</dbReference>
<dbReference type="CDD" id="cd07012">
    <property type="entry name" value="PBP2_Bug_TTT"/>
    <property type="match status" value="1"/>
</dbReference>
<name>A0A3R7EXS1_9BURK</name>
<dbReference type="InterPro" id="IPR005064">
    <property type="entry name" value="BUG"/>
</dbReference>
<dbReference type="PIRSF" id="PIRSF017082">
    <property type="entry name" value="YflP"/>
    <property type="match status" value="1"/>
</dbReference>
<dbReference type="PANTHER" id="PTHR42928">
    <property type="entry name" value="TRICARBOXYLATE-BINDING PROTEIN"/>
    <property type="match status" value="1"/>
</dbReference>
<protein>
    <submittedName>
        <fullName evidence="3">Tripartite tricarboxylate transporter substrate binding protein</fullName>
    </submittedName>
</protein>
<dbReference type="Gene3D" id="3.40.190.150">
    <property type="entry name" value="Bordetella uptake gene, domain 1"/>
    <property type="match status" value="1"/>
</dbReference>